<protein>
    <recommendedName>
        <fullName evidence="1">Thiamine-monophosphate kinase</fullName>
        <shortName evidence="1">TMP kinase</shortName>
        <shortName evidence="1">Thiamine-phosphate kinase</shortName>
        <ecNumber evidence="1">2.7.4.16</ecNumber>
    </recommendedName>
</protein>
<dbReference type="Pfam" id="PF02769">
    <property type="entry name" value="AIRS_C"/>
    <property type="match status" value="1"/>
</dbReference>
<feature type="binding site" evidence="1">
    <location>
        <position position="48"/>
    </location>
    <ligand>
        <name>Mg(2+)</name>
        <dbReference type="ChEBI" id="CHEBI:18420"/>
        <label>1</label>
    </ligand>
</feature>
<dbReference type="HAMAP" id="MF_02128">
    <property type="entry name" value="TMP_kinase"/>
    <property type="match status" value="1"/>
</dbReference>
<dbReference type="PIRSF" id="PIRSF005303">
    <property type="entry name" value="Thiam_monoph_kin"/>
    <property type="match status" value="1"/>
</dbReference>
<keyword evidence="1" id="KW-0067">ATP-binding</keyword>
<keyword evidence="1" id="KW-0808">Transferase</keyword>
<dbReference type="InterPro" id="IPR016188">
    <property type="entry name" value="PurM-like_N"/>
</dbReference>
<dbReference type="SUPFAM" id="SSF55326">
    <property type="entry name" value="PurM N-terminal domain-like"/>
    <property type="match status" value="1"/>
</dbReference>
<keyword evidence="1" id="KW-0547">Nucleotide-binding</keyword>
<feature type="binding site" evidence="1">
    <location>
        <begin position="124"/>
        <end position="125"/>
    </location>
    <ligand>
        <name>ATP</name>
        <dbReference type="ChEBI" id="CHEBI:30616"/>
    </ligand>
</feature>
<dbReference type="EC" id="2.7.4.16" evidence="1"/>
<feature type="binding site" evidence="1">
    <location>
        <position position="218"/>
    </location>
    <ligand>
        <name>Mg(2+)</name>
        <dbReference type="ChEBI" id="CHEBI:18420"/>
        <label>3</label>
    </ligand>
</feature>
<sequence>MRIQDVGERELISVIHRLQAQVPLGYVGIGDDAAYLPPSSLGMLISQDMLVENVHFRLDWTTAEQLGEKAVAVNISDIAAMGGQPLALLTSLSVPGNLDVQWVEDLYRGIAKALDWYGAVLVGGDTVGSTDRIALDVTVIGRPGPTGPILRTGAKPGDRIIVTGRLGAAYAGYLLLSHGTTWPSTVVSERSVMMAHLSPVARIQVGLAMASWAHAMTDVSDGLVTELEELTRFGSIGATIWQDALPIDSATRTMAERFGGDAVDFALFGGEDYELVAAIPPSRVSEVLSSATRCGVAVTEVGIITESPGIRIAGTAGGEERVVHGHGFNHFSLA</sequence>
<feature type="binding site" evidence="1">
    <location>
        <position position="46"/>
    </location>
    <ligand>
        <name>Mg(2+)</name>
        <dbReference type="ChEBI" id="CHEBI:18420"/>
        <label>4</label>
    </ligand>
</feature>
<feature type="binding site" evidence="1">
    <location>
        <position position="55"/>
    </location>
    <ligand>
        <name>substrate</name>
    </ligand>
</feature>
<evidence type="ECO:0000313" key="5">
    <source>
        <dbReference type="Proteomes" id="UP000242972"/>
    </source>
</evidence>
<dbReference type="Pfam" id="PF00586">
    <property type="entry name" value="AIRS"/>
    <property type="match status" value="1"/>
</dbReference>
<dbReference type="GO" id="GO:0009030">
    <property type="term" value="F:thiamine-phosphate kinase activity"/>
    <property type="evidence" value="ECO:0007669"/>
    <property type="project" value="UniProtKB-UniRule"/>
</dbReference>
<feature type="binding site" evidence="1">
    <location>
        <position position="107"/>
    </location>
    <ligand>
        <name>ATP</name>
        <dbReference type="ChEBI" id="CHEBI:30616"/>
    </ligand>
</feature>
<keyword evidence="1" id="KW-0460">Magnesium</keyword>
<evidence type="ECO:0000313" key="4">
    <source>
        <dbReference type="EMBL" id="PSR32947.1"/>
    </source>
</evidence>
<comment type="function">
    <text evidence="1">Catalyzes the ATP-dependent phosphorylation of thiamine-monophosphate (TMP) to form thiamine-pyrophosphate (TPP), the active form of vitamin B1.</text>
</comment>
<dbReference type="EMBL" id="PXYW01000029">
    <property type="protein sequence ID" value="PSR32947.1"/>
    <property type="molecule type" value="Genomic_DNA"/>
</dbReference>
<dbReference type="InterPro" id="IPR036676">
    <property type="entry name" value="PurM-like_C_sf"/>
</dbReference>
<feature type="binding site" evidence="1">
    <location>
        <position position="221"/>
    </location>
    <ligand>
        <name>Mg(2+)</name>
        <dbReference type="ChEBI" id="CHEBI:18420"/>
        <label>5</label>
    </ligand>
</feature>
<feature type="domain" description="PurM-like C-terminal" evidence="3">
    <location>
        <begin position="155"/>
        <end position="312"/>
    </location>
</feature>
<comment type="pathway">
    <text evidence="1">Cofactor biosynthesis; thiamine diphosphate biosynthesis; thiamine diphosphate from thiamine phosphate: step 1/1.</text>
</comment>
<proteinExistence type="inferred from homology"/>
<dbReference type="PANTHER" id="PTHR30270">
    <property type="entry name" value="THIAMINE-MONOPHOSPHATE KINASE"/>
    <property type="match status" value="1"/>
</dbReference>
<dbReference type="InterPro" id="IPR006283">
    <property type="entry name" value="ThiL-like"/>
</dbReference>
<feature type="binding site" evidence="1">
    <location>
        <position position="271"/>
    </location>
    <ligand>
        <name>substrate</name>
    </ligand>
</feature>
<feature type="binding site" evidence="1">
    <location>
        <position position="151"/>
    </location>
    <ligand>
        <name>ATP</name>
        <dbReference type="ChEBI" id="CHEBI:30616"/>
    </ligand>
</feature>
<dbReference type="GO" id="GO:0000287">
    <property type="term" value="F:magnesium ion binding"/>
    <property type="evidence" value="ECO:0007669"/>
    <property type="project" value="UniProtKB-UniRule"/>
</dbReference>
<dbReference type="PANTHER" id="PTHR30270:SF0">
    <property type="entry name" value="THIAMINE-MONOPHOSPHATE KINASE"/>
    <property type="match status" value="1"/>
</dbReference>
<feature type="domain" description="PurM-like N-terminal" evidence="2">
    <location>
        <begin position="30"/>
        <end position="142"/>
    </location>
</feature>
<name>A0A2T2XEP5_9FIRM</name>
<dbReference type="InterPro" id="IPR010918">
    <property type="entry name" value="PurM-like_C_dom"/>
</dbReference>
<dbReference type="CDD" id="cd02194">
    <property type="entry name" value="ThiL"/>
    <property type="match status" value="1"/>
</dbReference>
<comment type="caution">
    <text evidence="1">Lacks conserved residue(s) required for the propagation of feature annotation.</text>
</comment>
<dbReference type="InterPro" id="IPR036921">
    <property type="entry name" value="PurM-like_N_sf"/>
</dbReference>
<feature type="binding site" evidence="1">
    <location>
        <position position="77"/>
    </location>
    <ligand>
        <name>Mg(2+)</name>
        <dbReference type="ChEBI" id="CHEBI:18420"/>
        <label>2</label>
    </ligand>
</feature>
<feature type="binding site" evidence="1">
    <location>
        <position position="32"/>
    </location>
    <ligand>
        <name>Mg(2+)</name>
        <dbReference type="ChEBI" id="CHEBI:18420"/>
        <label>3</label>
    </ligand>
</feature>
<feature type="binding site" evidence="1">
    <location>
        <position position="48"/>
    </location>
    <ligand>
        <name>Mg(2+)</name>
        <dbReference type="ChEBI" id="CHEBI:18420"/>
        <label>2</label>
    </ligand>
</feature>
<comment type="similarity">
    <text evidence="1">Belongs to the thiamine-monophosphate kinase family.</text>
</comment>
<dbReference type="SUPFAM" id="SSF56042">
    <property type="entry name" value="PurM C-terminal domain-like"/>
    <property type="match status" value="1"/>
</dbReference>
<comment type="caution">
    <text evidence="4">The sequence shown here is derived from an EMBL/GenBank/DDBJ whole genome shotgun (WGS) entry which is preliminary data.</text>
</comment>
<dbReference type="NCBIfam" id="TIGR01379">
    <property type="entry name" value="thiL"/>
    <property type="match status" value="1"/>
</dbReference>
<dbReference type="GO" id="GO:0009229">
    <property type="term" value="P:thiamine diphosphate biosynthetic process"/>
    <property type="evidence" value="ECO:0007669"/>
    <property type="project" value="UniProtKB-UniRule"/>
</dbReference>
<comment type="catalytic activity">
    <reaction evidence="1">
        <text>thiamine phosphate + ATP = thiamine diphosphate + ADP</text>
        <dbReference type="Rhea" id="RHEA:15913"/>
        <dbReference type="ChEBI" id="CHEBI:30616"/>
        <dbReference type="ChEBI" id="CHEBI:37575"/>
        <dbReference type="ChEBI" id="CHEBI:58937"/>
        <dbReference type="ChEBI" id="CHEBI:456216"/>
        <dbReference type="EC" id="2.7.4.16"/>
    </reaction>
</comment>
<dbReference type="AlphaFoldDB" id="A0A2T2XEP5"/>
<feature type="binding site" evidence="1">
    <location>
        <position position="77"/>
    </location>
    <ligand>
        <name>Mg(2+)</name>
        <dbReference type="ChEBI" id="CHEBI:18420"/>
        <label>3</label>
    </ligand>
</feature>
<dbReference type="GO" id="GO:0009228">
    <property type="term" value="P:thiamine biosynthetic process"/>
    <property type="evidence" value="ECO:0007669"/>
    <property type="project" value="UniProtKB-KW"/>
</dbReference>
<feature type="binding site" evidence="1">
    <location>
        <position position="328"/>
    </location>
    <ligand>
        <name>substrate</name>
    </ligand>
</feature>
<feature type="binding site" evidence="1">
    <location>
        <position position="77"/>
    </location>
    <ligand>
        <name>Mg(2+)</name>
        <dbReference type="ChEBI" id="CHEBI:18420"/>
        <label>4</label>
    </ligand>
</feature>
<accession>A0A2T2XEP5</accession>
<gene>
    <name evidence="1 4" type="primary">thiL</name>
    <name evidence="4" type="ORF">C7B46_11870</name>
</gene>
<feature type="binding site" evidence="1">
    <location>
        <position position="32"/>
    </location>
    <ligand>
        <name>Mg(2+)</name>
        <dbReference type="ChEBI" id="CHEBI:18420"/>
        <label>4</label>
    </ligand>
</feature>
<feature type="binding site" evidence="1">
    <location>
        <position position="220"/>
    </location>
    <ligand>
        <name>ATP</name>
        <dbReference type="ChEBI" id="CHEBI:30616"/>
    </ligand>
</feature>
<evidence type="ECO:0000256" key="1">
    <source>
        <dbReference type="HAMAP-Rule" id="MF_02128"/>
    </source>
</evidence>
<dbReference type="GO" id="GO:0005524">
    <property type="term" value="F:ATP binding"/>
    <property type="evidence" value="ECO:0007669"/>
    <property type="project" value="UniProtKB-UniRule"/>
</dbReference>
<comment type="miscellaneous">
    <text evidence="1">Reaction mechanism of ThiL seems to utilize a direct, inline transfer of the gamma-phosphate of ATP to TMP rather than a phosphorylated enzyme intermediate.</text>
</comment>
<dbReference type="UniPathway" id="UPA00060">
    <property type="reaction ID" value="UER00142"/>
</dbReference>
<evidence type="ECO:0000259" key="2">
    <source>
        <dbReference type="Pfam" id="PF00586"/>
    </source>
</evidence>
<dbReference type="Gene3D" id="3.90.650.10">
    <property type="entry name" value="PurM-like C-terminal domain"/>
    <property type="match status" value="1"/>
</dbReference>
<reference evidence="4 5" key="1">
    <citation type="journal article" date="2014" name="BMC Genomics">
        <title>Comparison of environmental and isolate Sulfobacillus genomes reveals diverse carbon, sulfur, nitrogen, and hydrogen metabolisms.</title>
        <authorList>
            <person name="Justice N.B."/>
            <person name="Norman A."/>
            <person name="Brown C.T."/>
            <person name="Singh A."/>
            <person name="Thomas B.C."/>
            <person name="Banfield J.F."/>
        </authorList>
    </citation>
    <scope>NUCLEOTIDE SEQUENCE [LARGE SCALE GENOMIC DNA]</scope>
    <source>
        <strain evidence="4">AMDSBA4</strain>
    </source>
</reference>
<dbReference type="Proteomes" id="UP000242972">
    <property type="component" value="Unassembled WGS sequence"/>
</dbReference>
<organism evidence="4 5">
    <name type="scientific">Sulfobacillus benefaciens</name>
    <dbReference type="NCBI Taxonomy" id="453960"/>
    <lineage>
        <taxon>Bacteria</taxon>
        <taxon>Bacillati</taxon>
        <taxon>Bacillota</taxon>
        <taxon>Clostridia</taxon>
        <taxon>Eubacteriales</taxon>
        <taxon>Clostridiales Family XVII. Incertae Sedis</taxon>
        <taxon>Sulfobacillus</taxon>
    </lineage>
</organism>
<evidence type="ECO:0000259" key="3">
    <source>
        <dbReference type="Pfam" id="PF02769"/>
    </source>
</evidence>
<dbReference type="Gene3D" id="3.30.1330.10">
    <property type="entry name" value="PurM-like, N-terminal domain"/>
    <property type="match status" value="1"/>
</dbReference>
<keyword evidence="1" id="KW-0479">Metal-binding</keyword>
<keyword evidence="1 4" id="KW-0418">Kinase</keyword>
<feature type="binding site" evidence="1">
    <location>
        <position position="125"/>
    </location>
    <ligand>
        <name>Mg(2+)</name>
        <dbReference type="ChEBI" id="CHEBI:18420"/>
        <label>1</label>
    </ligand>
</feature>
<keyword evidence="1" id="KW-0784">Thiamine biosynthesis</keyword>